<dbReference type="Gene3D" id="3.40.50.150">
    <property type="entry name" value="Vaccinia Virus protein VP39"/>
    <property type="match status" value="1"/>
</dbReference>
<dbReference type="InterPro" id="IPR004951">
    <property type="entry name" value="DUF268_CAE_spp"/>
</dbReference>
<dbReference type="Pfam" id="PF03269">
    <property type="entry name" value="DUF268"/>
    <property type="match status" value="1"/>
</dbReference>
<dbReference type="AlphaFoldDB" id="X1AII5"/>
<name>X1AII5_9ZZZZ</name>
<accession>X1AII5</accession>
<evidence type="ECO:0000313" key="1">
    <source>
        <dbReference type="EMBL" id="GAG82450.1"/>
    </source>
</evidence>
<feature type="non-terminal residue" evidence="1">
    <location>
        <position position="1"/>
    </location>
</feature>
<comment type="caution">
    <text evidence="1">The sequence shown here is derived from an EMBL/GenBank/DDBJ whole genome shotgun (WGS) entry which is preliminary data.</text>
</comment>
<dbReference type="InterPro" id="IPR029063">
    <property type="entry name" value="SAM-dependent_MTases_sf"/>
</dbReference>
<sequence>RSEAGYGRILAKHGFNVICVDISAPKLPENLPNLRYMQGDFLDLFPEKFLGATWDRPGFCDIIVNLSSIEHAGLAGRYGSKDDPDQDLRIMTLMQSLLAWDGFQLLHIPIGIDDTIGYYHRIYGKKRLPKLLEGWEVEDEAYWRKNEDNIYVQTDKETCLKEKATYSIPHYFAVGCFKLRIAPN</sequence>
<reference evidence="1" key="1">
    <citation type="journal article" date="2014" name="Front. Microbiol.">
        <title>High frequency of phylogenetically diverse reductive dehalogenase-homologous genes in deep subseafloor sedimentary metagenomes.</title>
        <authorList>
            <person name="Kawai M."/>
            <person name="Futagami T."/>
            <person name="Toyoda A."/>
            <person name="Takaki Y."/>
            <person name="Nishi S."/>
            <person name="Hori S."/>
            <person name="Arai W."/>
            <person name="Tsubouchi T."/>
            <person name="Morono Y."/>
            <person name="Uchiyama I."/>
            <person name="Ito T."/>
            <person name="Fujiyama A."/>
            <person name="Inagaki F."/>
            <person name="Takami H."/>
        </authorList>
    </citation>
    <scope>NUCLEOTIDE SEQUENCE</scope>
    <source>
        <strain evidence="1">Expedition CK06-06</strain>
    </source>
</reference>
<gene>
    <name evidence="1" type="ORF">S01H4_21770</name>
</gene>
<proteinExistence type="predicted"/>
<dbReference type="SUPFAM" id="SSF53335">
    <property type="entry name" value="S-adenosyl-L-methionine-dependent methyltransferases"/>
    <property type="match status" value="1"/>
</dbReference>
<organism evidence="1">
    <name type="scientific">marine sediment metagenome</name>
    <dbReference type="NCBI Taxonomy" id="412755"/>
    <lineage>
        <taxon>unclassified sequences</taxon>
        <taxon>metagenomes</taxon>
        <taxon>ecological metagenomes</taxon>
    </lineage>
</organism>
<dbReference type="EMBL" id="BART01009902">
    <property type="protein sequence ID" value="GAG82450.1"/>
    <property type="molecule type" value="Genomic_DNA"/>
</dbReference>
<protein>
    <recommendedName>
        <fullName evidence="2">Methyltransferase type 11 domain-containing protein</fullName>
    </recommendedName>
</protein>
<evidence type="ECO:0008006" key="2">
    <source>
        <dbReference type="Google" id="ProtNLM"/>
    </source>
</evidence>